<name>A0A226DVW0_FOLCA</name>
<evidence type="ECO:0000313" key="3">
    <source>
        <dbReference type="Proteomes" id="UP000198287"/>
    </source>
</evidence>
<gene>
    <name evidence="2" type="ORF">Fcan01_16069</name>
</gene>
<protein>
    <recommendedName>
        <fullName evidence="1">BTB domain-containing protein</fullName>
    </recommendedName>
</protein>
<dbReference type="InterPro" id="IPR011333">
    <property type="entry name" value="SKP1/BTB/POZ_sf"/>
</dbReference>
<dbReference type="EMBL" id="LNIX01000010">
    <property type="protein sequence ID" value="OXA49615.1"/>
    <property type="molecule type" value="Genomic_DNA"/>
</dbReference>
<accession>A0A226DVW0</accession>
<dbReference type="InterPro" id="IPR000210">
    <property type="entry name" value="BTB/POZ_dom"/>
</dbReference>
<feature type="domain" description="BTB" evidence="1">
    <location>
        <begin position="47"/>
        <end position="132"/>
    </location>
</feature>
<dbReference type="Gene3D" id="3.30.710.10">
    <property type="entry name" value="Potassium Channel Kv1.1, Chain A"/>
    <property type="match status" value="1"/>
</dbReference>
<dbReference type="PROSITE" id="PS50097">
    <property type="entry name" value="BTB"/>
    <property type="match status" value="1"/>
</dbReference>
<evidence type="ECO:0000259" key="1">
    <source>
        <dbReference type="PROSITE" id="PS50097"/>
    </source>
</evidence>
<reference evidence="2 3" key="1">
    <citation type="submission" date="2015-12" db="EMBL/GenBank/DDBJ databases">
        <title>The genome of Folsomia candida.</title>
        <authorList>
            <person name="Faddeeva A."/>
            <person name="Derks M.F."/>
            <person name="Anvar Y."/>
            <person name="Smit S."/>
            <person name="Van Straalen N."/>
            <person name="Roelofs D."/>
        </authorList>
    </citation>
    <scope>NUCLEOTIDE SEQUENCE [LARGE SCALE GENOMIC DNA]</scope>
    <source>
        <strain evidence="2 3">VU population</strain>
        <tissue evidence="2">Whole body</tissue>
    </source>
</reference>
<dbReference type="AlphaFoldDB" id="A0A226DVW0"/>
<comment type="caution">
    <text evidence="2">The sequence shown here is derived from an EMBL/GenBank/DDBJ whole genome shotgun (WGS) entry which is preliminary data.</text>
</comment>
<keyword evidence="3" id="KW-1185">Reference proteome</keyword>
<dbReference type="SUPFAM" id="SSF54695">
    <property type="entry name" value="POZ domain"/>
    <property type="match status" value="1"/>
</dbReference>
<dbReference type="Proteomes" id="UP000198287">
    <property type="component" value="Unassembled WGS sequence"/>
</dbReference>
<proteinExistence type="predicted"/>
<evidence type="ECO:0000313" key="2">
    <source>
        <dbReference type="EMBL" id="OXA49615.1"/>
    </source>
</evidence>
<organism evidence="2 3">
    <name type="scientific">Folsomia candida</name>
    <name type="common">Springtail</name>
    <dbReference type="NCBI Taxonomy" id="158441"/>
    <lineage>
        <taxon>Eukaryota</taxon>
        <taxon>Metazoa</taxon>
        <taxon>Ecdysozoa</taxon>
        <taxon>Arthropoda</taxon>
        <taxon>Hexapoda</taxon>
        <taxon>Collembola</taxon>
        <taxon>Entomobryomorpha</taxon>
        <taxon>Isotomoidea</taxon>
        <taxon>Isotomidae</taxon>
        <taxon>Proisotominae</taxon>
        <taxon>Folsomia</taxon>
    </lineage>
</organism>
<sequence>MAYGGCELASRVLHHYKKIFDLETSLENADSYSLQELFNLSHKGRGTDFVFIFNGEFNNKNMWIYVKESVVAAGSEVLAKIMKTRRAQDISGRAVENYYAMLDESTGYRDLDMVQFKRMIEYLYTGKVESLPDDASYEELCKLSTMTSLFLVRPLVACCQKKSMMMRRGLVRPEVEAMNEKNPGNSGEIVRAPESGKALGWKAKLKQEILAQVKQEVVEQLRDEMLAEIRAEF</sequence>